<name>A0A8J5BAE9_ZINOF</name>
<evidence type="ECO:0000313" key="1">
    <source>
        <dbReference type="EMBL" id="KAG6467754.1"/>
    </source>
</evidence>
<proteinExistence type="predicted"/>
<gene>
    <name evidence="1" type="ORF">ZIOFF_074405</name>
</gene>
<dbReference type="AlphaFoldDB" id="A0A8J5BAE9"/>
<evidence type="ECO:0008006" key="3">
    <source>
        <dbReference type="Google" id="ProtNLM"/>
    </source>
</evidence>
<accession>A0A8J5BAE9</accession>
<protein>
    <recommendedName>
        <fullName evidence="3">Retrotransposon gag domain-containing protein</fullName>
    </recommendedName>
</protein>
<comment type="caution">
    <text evidence="1">The sequence shown here is derived from an EMBL/GenBank/DDBJ whole genome shotgun (WGS) entry which is preliminary data.</text>
</comment>
<dbReference type="PANTHER" id="PTHR34222:SF99">
    <property type="entry name" value="PROTEIN, PUTATIVE-RELATED"/>
    <property type="match status" value="1"/>
</dbReference>
<dbReference type="Pfam" id="PF14223">
    <property type="entry name" value="Retrotran_gag_2"/>
    <property type="match status" value="1"/>
</dbReference>
<reference evidence="1 2" key="1">
    <citation type="submission" date="2020-08" db="EMBL/GenBank/DDBJ databases">
        <title>Plant Genome Project.</title>
        <authorList>
            <person name="Zhang R.-G."/>
        </authorList>
    </citation>
    <scope>NUCLEOTIDE SEQUENCE [LARGE SCALE GENOMIC DNA]</scope>
    <source>
        <tissue evidence="1">Rhizome</tissue>
    </source>
</reference>
<sequence>MRARCALLEEKEWKRLALNELKKGEYAHCPSAPAFARRGKEPKKRTGQGAGARVDMERKRLKTFLMNLNLSLEAPSAQNKPEDYATWKKCNDMVLSWILYSLIPDIADSVIFYDTAHEVWEDLQNRFSQSNAPRIFQIEKEIACLAQDQMTVASYYTKFKKLWDELGSYNDAACTCGVNNKRRKLMQFLMGLNESYNAIRGQPLLMNPLPDVSQAYSSIIQEEKQRNLVARRETIEASAMVVQKSEPVALAVRHKSSPSFRPNSNNRKPLHCSYCDRDHHTRETCWKLHGYPPGHPKHSTAKNNHFKHNDSNQSSIHNIRETPAMQQLQPIMTGLTELQLQQVLSIIQNNGTSQTATPKANNVTTSSGLSSPELIIDSGATDHITSSPALLVNSKEKTSLPPVVMPNGDQAPIISTGN</sequence>
<dbReference type="Proteomes" id="UP000734854">
    <property type="component" value="Unassembled WGS sequence"/>
</dbReference>
<organism evidence="1 2">
    <name type="scientific">Zingiber officinale</name>
    <name type="common">Ginger</name>
    <name type="synonym">Amomum zingiber</name>
    <dbReference type="NCBI Taxonomy" id="94328"/>
    <lineage>
        <taxon>Eukaryota</taxon>
        <taxon>Viridiplantae</taxon>
        <taxon>Streptophyta</taxon>
        <taxon>Embryophyta</taxon>
        <taxon>Tracheophyta</taxon>
        <taxon>Spermatophyta</taxon>
        <taxon>Magnoliopsida</taxon>
        <taxon>Liliopsida</taxon>
        <taxon>Zingiberales</taxon>
        <taxon>Zingiberaceae</taxon>
        <taxon>Zingiber</taxon>
    </lineage>
</organism>
<geneLocation type="mitochondrion" evidence="1"/>
<keyword evidence="2" id="KW-1185">Reference proteome</keyword>
<dbReference type="EMBL" id="JACMSC010000024">
    <property type="protein sequence ID" value="KAG6467754.1"/>
    <property type="molecule type" value="Genomic_DNA"/>
</dbReference>
<evidence type="ECO:0000313" key="2">
    <source>
        <dbReference type="Proteomes" id="UP000734854"/>
    </source>
</evidence>
<dbReference type="PANTHER" id="PTHR34222">
    <property type="entry name" value="GAG_PRE-INTEGRS DOMAIN-CONTAINING PROTEIN"/>
    <property type="match status" value="1"/>
</dbReference>
<keyword evidence="1" id="KW-0496">Mitochondrion</keyword>